<evidence type="ECO:0000313" key="1">
    <source>
        <dbReference type="EMBL" id="KAF2458320.1"/>
    </source>
</evidence>
<accession>A0A6A6P2R8</accession>
<organism evidence="1 2">
    <name type="scientific">Lineolata rhizophorae</name>
    <dbReference type="NCBI Taxonomy" id="578093"/>
    <lineage>
        <taxon>Eukaryota</taxon>
        <taxon>Fungi</taxon>
        <taxon>Dikarya</taxon>
        <taxon>Ascomycota</taxon>
        <taxon>Pezizomycotina</taxon>
        <taxon>Dothideomycetes</taxon>
        <taxon>Dothideomycetes incertae sedis</taxon>
        <taxon>Lineolatales</taxon>
        <taxon>Lineolataceae</taxon>
        <taxon>Lineolata</taxon>
    </lineage>
</organism>
<proteinExistence type="predicted"/>
<sequence>MSDFMLTITHSSHFRSASTKAKEHYSYFEFVSAKIQQYFGYFKLGLSGRISAYFARSAAGYECALDSMRAKGFPGPNTPWEELLTLLESCRYRIHLGTGAGSASITRQIVPTISGILQLLRYKGYPMVVKGKPYVEALFATDYNREVGSLGGGRGLTDDDEATRSMAVHRYLSHITYSTHFSKVLQYTRFLSKDVDKMVERTDYGFRAFFRKTAPNPTIPVYDSCTAVTKYIASGSPKLQLLCGTTNSKDYDGGTLAEGNPGPGPGGKFLYAEKHEVDNMVDFPQ</sequence>
<dbReference type="Proteomes" id="UP000799766">
    <property type="component" value="Unassembled WGS sequence"/>
</dbReference>
<protein>
    <submittedName>
        <fullName evidence="1">Uncharacterized protein</fullName>
    </submittedName>
</protein>
<gene>
    <name evidence="1" type="ORF">BDY21DRAFT_363224</name>
</gene>
<dbReference type="AlphaFoldDB" id="A0A6A6P2R8"/>
<keyword evidence="2" id="KW-1185">Reference proteome</keyword>
<evidence type="ECO:0000313" key="2">
    <source>
        <dbReference type="Proteomes" id="UP000799766"/>
    </source>
</evidence>
<reference evidence="1" key="1">
    <citation type="journal article" date="2020" name="Stud. Mycol.">
        <title>101 Dothideomycetes genomes: a test case for predicting lifestyles and emergence of pathogens.</title>
        <authorList>
            <person name="Haridas S."/>
            <person name="Albert R."/>
            <person name="Binder M."/>
            <person name="Bloem J."/>
            <person name="Labutti K."/>
            <person name="Salamov A."/>
            <person name="Andreopoulos B."/>
            <person name="Baker S."/>
            <person name="Barry K."/>
            <person name="Bills G."/>
            <person name="Bluhm B."/>
            <person name="Cannon C."/>
            <person name="Castanera R."/>
            <person name="Culley D."/>
            <person name="Daum C."/>
            <person name="Ezra D."/>
            <person name="Gonzalez J."/>
            <person name="Henrissat B."/>
            <person name="Kuo A."/>
            <person name="Liang C."/>
            <person name="Lipzen A."/>
            <person name="Lutzoni F."/>
            <person name="Magnuson J."/>
            <person name="Mondo S."/>
            <person name="Nolan M."/>
            <person name="Ohm R."/>
            <person name="Pangilinan J."/>
            <person name="Park H.-J."/>
            <person name="Ramirez L."/>
            <person name="Alfaro M."/>
            <person name="Sun H."/>
            <person name="Tritt A."/>
            <person name="Yoshinaga Y."/>
            <person name="Zwiers L.-H."/>
            <person name="Turgeon B."/>
            <person name="Goodwin S."/>
            <person name="Spatafora J."/>
            <person name="Crous P."/>
            <person name="Grigoriev I."/>
        </authorList>
    </citation>
    <scope>NUCLEOTIDE SEQUENCE</scope>
    <source>
        <strain evidence="1">ATCC 16933</strain>
    </source>
</reference>
<name>A0A6A6P2R8_9PEZI</name>
<dbReference type="EMBL" id="MU001678">
    <property type="protein sequence ID" value="KAF2458320.1"/>
    <property type="molecule type" value="Genomic_DNA"/>
</dbReference>